<name>A0A7X1NK00_9BURK</name>
<accession>A0A7X1NK00</accession>
<keyword evidence="2" id="KW-1185">Reference proteome</keyword>
<comment type="caution">
    <text evidence="1">The sequence shown here is derived from an EMBL/GenBank/DDBJ whole genome shotgun (WGS) entry which is preliminary data.</text>
</comment>
<reference evidence="1 2" key="1">
    <citation type="submission" date="2019-10" db="EMBL/GenBank/DDBJ databases">
        <title>Paraburkholderia sp. isolated from nodules of Mimosa pudica from Brazilian Atlantic Forest soils.</title>
        <authorList>
            <person name="Paulitsch F."/>
            <person name="Hungria M."/>
            <person name="Dall'Agnol R."/>
        </authorList>
    </citation>
    <scope>NUCLEOTIDE SEQUENCE [LARGE SCALE GENOMIC DNA]</scope>
    <source>
        <strain evidence="1 2">CNPSo 3157</strain>
    </source>
</reference>
<dbReference type="AlphaFoldDB" id="A0A7X1NK00"/>
<dbReference type="RefSeq" id="WP_152767878.1">
    <property type="nucleotide sequence ID" value="NZ_WHNP01000105.1"/>
</dbReference>
<dbReference type="EMBL" id="WHNP01000105">
    <property type="protein sequence ID" value="MPW23375.1"/>
    <property type="molecule type" value="Genomic_DNA"/>
</dbReference>
<evidence type="ECO:0000313" key="1">
    <source>
        <dbReference type="EMBL" id="MPW23375.1"/>
    </source>
</evidence>
<sequence>MAYLTELLFAAGIWNGIEDNDLDLKDLADPEEQFAAKAQQPVLLHHDAALLAPIQPISEVRDDFDAAKPASTQSFSKP</sequence>
<proteinExistence type="predicted"/>
<protein>
    <submittedName>
        <fullName evidence="1">Uncharacterized protein</fullName>
    </submittedName>
</protein>
<dbReference type="Proteomes" id="UP000484381">
    <property type="component" value="Unassembled WGS sequence"/>
</dbReference>
<gene>
    <name evidence="1" type="ORF">GCT13_43160</name>
</gene>
<organism evidence="1 2">
    <name type="scientific">Paraburkholderia franconis</name>
    <dbReference type="NCBI Taxonomy" id="2654983"/>
    <lineage>
        <taxon>Bacteria</taxon>
        <taxon>Pseudomonadati</taxon>
        <taxon>Pseudomonadota</taxon>
        <taxon>Betaproteobacteria</taxon>
        <taxon>Burkholderiales</taxon>
        <taxon>Burkholderiaceae</taxon>
        <taxon>Paraburkholderia</taxon>
    </lineage>
</organism>
<evidence type="ECO:0000313" key="2">
    <source>
        <dbReference type="Proteomes" id="UP000484381"/>
    </source>
</evidence>